<reference evidence="18 19" key="1">
    <citation type="submission" date="2024-05" db="EMBL/GenBank/DDBJ databases">
        <authorList>
            <person name="Wallberg A."/>
        </authorList>
    </citation>
    <scope>NUCLEOTIDE SEQUENCE [LARGE SCALE GENOMIC DNA]</scope>
</reference>
<evidence type="ECO:0000313" key="18">
    <source>
        <dbReference type="EMBL" id="CAL4079362.1"/>
    </source>
</evidence>
<dbReference type="SUPFAM" id="SSF50044">
    <property type="entry name" value="SH3-domain"/>
    <property type="match status" value="1"/>
</dbReference>
<dbReference type="Gene3D" id="1.20.58.60">
    <property type="match status" value="24"/>
</dbReference>
<dbReference type="PROSITE" id="PS00019">
    <property type="entry name" value="ACTININ_1"/>
    <property type="match status" value="1"/>
</dbReference>
<dbReference type="GO" id="GO:0005085">
    <property type="term" value="F:guanyl-nucleotide exchange factor activity"/>
    <property type="evidence" value="ECO:0007669"/>
    <property type="project" value="UniProtKB-KW"/>
</dbReference>
<comment type="similarity">
    <text evidence="2">Belongs to the spectrin family.</text>
</comment>
<evidence type="ECO:0000313" key="19">
    <source>
        <dbReference type="Proteomes" id="UP001497623"/>
    </source>
</evidence>
<dbReference type="Gene3D" id="2.30.30.40">
    <property type="entry name" value="SH3 Domains"/>
    <property type="match status" value="1"/>
</dbReference>
<evidence type="ECO:0000256" key="4">
    <source>
        <dbReference type="ARBA" id="ARBA00022467"/>
    </source>
</evidence>
<evidence type="ECO:0000256" key="3">
    <source>
        <dbReference type="ARBA" id="ARBA00022443"/>
    </source>
</evidence>
<dbReference type="InterPro" id="IPR002017">
    <property type="entry name" value="Spectrin_repeat"/>
</dbReference>
<sequence length="4274" mass="492979">MSSSVGKREDALHQFETGRIKHLQEERLHIQKKTFTKWMNSFLVKARLEVVDLFTDLADGKMLLKLLEIISGEKLGKPNNGKMRVHKVENVNKSLAFLHTKVRLESIGAEDIVDGNPRLILGLIWTIILRFQIQEIELLEDEDNESSEKRSAKDALLLWCQRKTAGYKGVNITDFTSSWRTGLGFNALIHAHRPDLFNFNELQNKNNMEVLNHAFTVAERELAIAQILDAEDIDVSKPDEKSIITYVASYYHTFARMKNEEKGSRRIANIMTQMKDVDDHQVQFEDITTTLLEWMKAKIAELEDHTFPNSLEGIQQLLLTFKQYRTEEKPPKYKERVEIEALLFSINASLKALNQPQYIPKDGHLMHDIERMWVLLEKAEHAREVALRKELLRQERLEQLAYKFEKKSVLRRGYLEEMIQVLSDPRYGSNLAQVDATVKKHEAISADILARQERFEDLTKMAEELDSENYHNAASIRKTEKEILSKWKELLELLEKHKKHLDNCCLLMSLLREVDTISSAIKELEMSFSSDDCGRHLLAVEDLLQKHGLQESQVHAQGDTIKRLNKQGEAFISTGHKEAHVLQTKLKELNDEQQSLLKMAADRRARLEDARNLFQFEVDMEEEEAWVVEKQRICKAGITAKDLRAVISLTQKHKALEDEMRARRPKMEKIMQGGDQLIKDSHPESASIKAKNDSLKKKWADLDQYIKERRTQLENAAEACSFNADANEAESWIKEKMPLCQSVDYGEDETSATALLQLHTRLEGEIKSYQDELKNVNDAGEKLIKNGITTLNMASHQPLGAQNSLEPEEDEYEYVDETRLVEVEEWVDEPVEVIKEELVTEERIMPTVTARYQFQGQGMTMNKNNEMFLLTKTNNDWWNVRKVSGEEGFVPANYIREGQPKKVTVRIKKPIKIRETQRVKRKKMVKDVQRVRRKKPRAPPRSKRQPEEYETVEKRLSFINKNYSMLVDLGDKRHLYLHESIKLFVFYRECNSFEQWMRDKEKLLKTDDKKDTVDQAKQKFEQFLTDLSAANSGIETIDKMVEEFITKGHSQLAKIKARQKQIHDQWAHLNRLKQQKERSLEGASSVELFHRTCDEARDWMVEKMEKLDTDELGRDLKTVQSLQRKHDQLERELAPVEEKVKRINQLATSVKASYPHEHAAVEGRQEEVQQHWNQLKDKANQRRNRLEEAVGKQIFLNSAKSLLNWVGDVKISLNADEPARDVTTAEQLLKTHQDLGDDIRAHQDEFNELNQLGEKLIKRNPDFADVREKMSQLGEEQRAIHRGWQEKGDWLRQCMDLQLFNREADQIDAATSSHENFLDYKDLGGTLDDVEALLKRHDDFENTLMAQDERLRTFSEMADKLIAAEHYDAKYINEKRDQVRDRRAAVKERAQARREMLNNSTGYQQFKADADDFERWMEDKKKMADDESYRDLSNLERKLQKHEAFERELRANEGQLRRLNKTGDDLISMNHYRSPDIRNTLGDLNGKWQVLAERTDEKGHKLQQANDQHSYNVNLEETAKNLESLEAALNNKDVGSDLRSCKELLNKQQNLENDLNNMDRKISDMCATGEQMAEEDHFDSQNILMACKDSKDRFNKLKDPAARRRAALEESLRYHEFNFELDAEVQWIDEHMRTATSQVMGQNLHEAQNLMKKHNKLEAEMAGHQPQINKTLAKGKNLEDDKHPKTKEIRQRCDELKEAWEELGTEAADRHRKLDLNLKAQMYFFEVNEIETWMAEKRVILNTKDYGKDEDVARKMLAKHKALELEIDTYGSIVKEIGSTAENMIKTNHPESKLVKDRQQVINQELKDLQKLSANLRQKLMESMYRHEYFREAEELEKWIAEQMQTATSEDFGQDYEHLLLLQGKFEDFKHRVEAGSERFNQCEELAKKLIASESPYAAEIERKQEHLRSPAASPSKSNDPAIQVTSYHKKVRVAWNSLLEHIETRDQKLEAAGEIHRFNRDVAEALARIQEKCKSIPEDLGRDVNSVQSLLRKHEGFENDLVALEAQLQVLVDDSARLQQAYPGSNAEHIAEQQALVVSNWNTLQERAQKRKEELLHAHDLHRFLADSRNLMSWSSDLRASMKAQEKVRDAASAQGLKTEHDRIKAEIEAREELFSKVVEAGRNMIDEKHYASAEVEDRVNKVLEERNQLHAAWQHKKVYLDQLIDLQFFLRDAKQLDTISGTQEASLSSADFGITIEEVDAQVKKHDAFERLVFAQDEKLDTLKNHGGKLIEQNHFDSPHIKKRIEEVVIRRSRVKDATKARKHQLEDALLYAQFQRDMADADTWIYDKESHLEAERQKGEVTSFEQKVKKLKKHQAFMAEIQAHESRIKEITDKGATLIKKSHKNSEQVKSQVDSLVERWTQLVLNAENHSRGLEEAQDILEFNTQVEKLAAWIREKEMLVQAGDLGKDYEHCMALHRRLDDVDSDMRVDDARFTKINNLANKIIEQGHSDTKATSQRRDELNHKWKSLQGAIDTYRKDLAAALEIHAFNRDVDDTKDRISEKANILGSDDVGKDLMQVEGLQRKQETILRDMTAIETKIKEHKKLATTLSGKYPDKEQSIYKKLSEVMEAWDMLGEMSFGRKEKLSASYTLHKFQTDLRELEKWGEDVMSRMNAASLPNNTAEAEVLLQGHQERKAEIDGRRDAFKSLKEFGQQLISEDHFAKDSIKESLKNLEDTDNKVKNSWSERQKVLSQAQKLQVFLEMTEAAQSWLASKDAFLNNDDLGDSMASVEVLIKKHEAFETTFEAQGNKIEQLEEYAADLLSNNHYDSEGIKDKLQTVTNKRDHLKEKAMMRSKKLAESKSLQQFLRNIYEVEGWISEKLQVACDESYRDPTNLQSKIQKHGAFEAEVTANSGRVTAVTVEGEDMIGGGHYGEQEIQARLDGLESLWKQLQDSSQLKKDRLNEAYQALLFNRTLDDLDSWVDDVETQLQSEDHGRDLTSVQNLLKKHQNLEAEISSHQSEIEQSREVANSFSSADHFMSQDIMERVVLVAKRYESLHEPAHIRHENLDDAMLLQQLLRDIEDELLWVGEKEPNAASEDLGSSLTAVQNLQKKHQALEAEIHTHEPVINSVNSRSQQMVRAGHFAAAEIENKMTQLLSRLSQLKDTASVRRLRLLDAVESQMFYSETNEAEGWMREKRPLLTSQDFGKDEDSVVALTKKLDNVARDLESFKSTIDKLSSLCAKLIDRRHFDSDNITKKMDEVKDQYKEVQMLREKRATRLEESHKLFRFLRESDETIEWLNEQMTVAASEDYGRDVEHVEILIQKFDTFVAALAINEDKLTVIQTQAKKLLDDQHPEPERIKEKIDELQQLWEDLRELSTARQEALAGAKQVHVFDRNADETISWISEKDAFISSEDYGHDLETIQGLARRHQGFERDLAAVKEQVESVVEEAKRLAEFFPDAREHISVKHEETVEAWNDLLDKSAQRKDKLFQAEKLQSYFDDYRELLAWVNEVIAKITAPDLPKDVSGSETLITRHNEYKTEIDARKDAFEKFSKEGNALIDQGHFMSEEIADKIAILQERRRLLDECWELRSNIYERNLDLRMFMRDTQVFEAWIESRESVVQVDKLGESIPEVEELIRRHDDFLKTIDAQEDKLDPIKRYTMIETEFQDLRKREEDARKAELTRKEQERMEQMKQKEVKRITDERRREDERRRTQEIKFTKEDMERVRLTMNGDYSKSPGSGQQDHNASSSSSSDGAPDTASTPEKNSRKNLELPESGVLMRSGSQTSLSSLKRGNSLRQDLFKGRFDAGSNRGGTDLKRAESMKLDLKKPKRTPSFTTRRRTQSFRKHKRMEMADLPPVEIQGYLERKQEFQSGGKKATIRSWKQFYTVLCGQLLCFFKDEDDFYAQKAAASPISIFQAQIEKAQDYTKKKFVFRVMTRDNAEYLFVSESDEVLEEWITKLDFHAKLPPSQQLLSYDNHKDGGDGDSNLGVSARDSDNSSGQSTPETHHRVVSSHPQGAGGAMDPTRPVSQALDNPLYANLDNMQDKAKPPVPPRSSAGSNRSSRSSLGEEGPIYQNRISVVPSYELNSENTYQNYPSERANGHRRDSGQSVENMNGDEMPPLPSSAPPLVMARPPVPPSRSRYMDQYMDQQQAVMGHSGSHHQYPGQHHVVSSHHHQQVTTQYSGGGPHRGAPGGVHQQVPQHFSSRVTHQQYATSYSAKGSSNYGDGTDGVPGSRQPYSEYSSRTVSLPRNSNVSVVHSSSTSVGSGGSSIANTSHRYSSASMDRQGFSESSSEGEPPASANKKEKEKKSVFKFFGRRKGAQV</sequence>
<dbReference type="GO" id="GO:0007026">
    <property type="term" value="P:negative regulation of microtubule depolymerization"/>
    <property type="evidence" value="ECO:0007669"/>
    <property type="project" value="UniProtKB-ARBA"/>
</dbReference>
<dbReference type="PANTHER" id="PTHR11915">
    <property type="entry name" value="SPECTRIN/FILAMIN RELATED CYTOSKELETAL PROTEIN"/>
    <property type="match status" value="1"/>
</dbReference>
<feature type="region of interest" description="Disordered" evidence="14">
    <location>
        <begin position="3923"/>
        <end position="4024"/>
    </location>
</feature>
<feature type="region of interest" description="Disordered" evidence="14">
    <location>
        <begin position="4043"/>
        <end position="4080"/>
    </location>
</feature>
<organism evidence="18 19">
    <name type="scientific">Meganyctiphanes norvegica</name>
    <name type="common">Northern krill</name>
    <name type="synonym">Thysanopoda norvegica</name>
    <dbReference type="NCBI Taxonomy" id="48144"/>
    <lineage>
        <taxon>Eukaryota</taxon>
        <taxon>Metazoa</taxon>
        <taxon>Ecdysozoa</taxon>
        <taxon>Arthropoda</taxon>
        <taxon>Crustacea</taxon>
        <taxon>Multicrustacea</taxon>
        <taxon>Malacostraca</taxon>
        <taxon>Eumalacostraca</taxon>
        <taxon>Eucarida</taxon>
        <taxon>Euphausiacea</taxon>
        <taxon>Euphausiidae</taxon>
        <taxon>Meganyctiphanes</taxon>
    </lineage>
</organism>
<evidence type="ECO:0000259" key="15">
    <source>
        <dbReference type="PROSITE" id="PS50002"/>
    </source>
</evidence>
<dbReference type="SMART" id="SM00033">
    <property type="entry name" value="CH"/>
    <property type="match status" value="2"/>
</dbReference>
<dbReference type="FunFam" id="1.10.418.10:FF:000001">
    <property type="entry name" value="Actinin alpha 1"/>
    <property type="match status" value="1"/>
</dbReference>
<feature type="compositionally biased region" description="Basic residues" evidence="14">
    <location>
        <begin position="931"/>
        <end position="943"/>
    </location>
</feature>
<comment type="subcellular location">
    <subcellularLocation>
        <location evidence="1">Cytoplasm</location>
        <location evidence="1">Cytoskeleton</location>
    </subcellularLocation>
</comment>
<keyword evidence="4" id="KW-0117">Actin capping</keyword>
<evidence type="ECO:0000256" key="12">
    <source>
        <dbReference type="PROSITE-ProRule" id="PRU00192"/>
    </source>
</evidence>
<dbReference type="InterPro" id="IPR001605">
    <property type="entry name" value="PH_dom-spectrin-type"/>
</dbReference>
<evidence type="ECO:0000256" key="7">
    <source>
        <dbReference type="ARBA" id="ARBA00022658"/>
    </source>
</evidence>
<dbReference type="CDD" id="cd00176">
    <property type="entry name" value="SPEC"/>
    <property type="match status" value="16"/>
</dbReference>
<dbReference type="CDD" id="cd10571">
    <property type="entry name" value="PH_beta_spectrin"/>
    <property type="match status" value="1"/>
</dbReference>
<keyword evidence="10" id="KW-0009">Actin-binding</keyword>
<feature type="domain" description="SH3" evidence="15">
    <location>
        <begin position="843"/>
        <end position="900"/>
    </location>
</feature>
<feature type="region of interest" description="Disordered" evidence="14">
    <location>
        <begin position="4130"/>
        <end position="4149"/>
    </location>
</feature>
<feature type="coiled-coil region" evidence="13">
    <location>
        <begin position="1112"/>
        <end position="1189"/>
    </location>
</feature>
<dbReference type="InterPro" id="IPR001452">
    <property type="entry name" value="SH3_domain"/>
</dbReference>
<feature type="compositionally biased region" description="Gly residues" evidence="14">
    <location>
        <begin position="4134"/>
        <end position="4144"/>
    </location>
</feature>
<dbReference type="PROSITE" id="PS50021">
    <property type="entry name" value="CH"/>
    <property type="match status" value="2"/>
</dbReference>
<dbReference type="GO" id="GO:0016199">
    <property type="term" value="P:axon midline choice point recognition"/>
    <property type="evidence" value="ECO:0007669"/>
    <property type="project" value="UniProtKB-ARBA"/>
</dbReference>
<dbReference type="PROSITE" id="PS50003">
    <property type="entry name" value="PH_DOMAIN"/>
    <property type="match status" value="1"/>
</dbReference>
<evidence type="ECO:0000259" key="17">
    <source>
        <dbReference type="PROSITE" id="PS50021"/>
    </source>
</evidence>
<dbReference type="Pfam" id="PF15410">
    <property type="entry name" value="PH_9"/>
    <property type="match status" value="1"/>
</dbReference>
<evidence type="ECO:0000256" key="1">
    <source>
        <dbReference type="ARBA" id="ARBA00004245"/>
    </source>
</evidence>
<dbReference type="FunFam" id="1.20.58.60:FF:000135">
    <property type="entry name" value="Spectrin beta chain, non-erythrocytic"/>
    <property type="match status" value="1"/>
</dbReference>
<dbReference type="SMART" id="SM00326">
    <property type="entry name" value="SH3"/>
    <property type="match status" value="1"/>
</dbReference>
<feature type="compositionally biased region" description="Polar residues" evidence="14">
    <location>
        <begin position="3731"/>
        <end position="3741"/>
    </location>
</feature>
<feature type="region of interest" description="Disordered" evidence="14">
    <location>
        <begin position="922"/>
        <end position="949"/>
    </location>
</feature>
<feature type="compositionally biased region" description="Polar residues" evidence="14">
    <location>
        <begin position="4222"/>
        <end position="4234"/>
    </location>
</feature>
<dbReference type="FunFam" id="1.20.58.60:FF:000017">
    <property type="entry name" value="Spectrin alpha chain, non-erythrocytic 1"/>
    <property type="match status" value="1"/>
</dbReference>
<keyword evidence="6" id="KW-0597">Phosphoprotein</keyword>
<proteinExistence type="inferred from homology"/>
<protein>
    <recommendedName>
        <fullName evidence="20">Spectrin beta chain</fullName>
    </recommendedName>
</protein>
<name>A0AAV2QBI5_MEGNR</name>
<keyword evidence="11" id="KW-0206">Cytoskeleton</keyword>
<evidence type="ECO:0000256" key="13">
    <source>
        <dbReference type="SAM" id="Coils"/>
    </source>
</evidence>
<dbReference type="FunFam" id="1.20.58.60:FF:000011">
    <property type="entry name" value="Spectrin beta chain"/>
    <property type="match status" value="1"/>
</dbReference>
<comment type="caution">
    <text evidence="18">The sequence shown here is derived from an EMBL/GenBank/DDBJ whole genome shotgun (WGS) entry which is preliminary data.</text>
</comment>
<dbReference type="InterPro" id="IPR036028">
    <property type="entry name" value="SH3-like_dom_sf"/>
</dbReference>
<dbReference type="SUPFAM" id="SSF46966">
    <property type="entry name" value="Spectrin repeat"/>
    <property type="match status" value="23"/>
</dbReference>
<dbReference type="InterPro" id="IPR011993">
    <property type="entry name" value="PH-like_dom_sf"/>
</dbReference>
<evidence type="ECO:0000256" key="2">
    <source>
        <dbReference type="ARBA" id="ARBA00006826"/>
    </source>
</evidence>
<dbReference type="FunFam" id="1.20.58.60:FF:000007">
    <property type="entry name" value="Spectrin alpha chain non-erythrocytic 1"/>
    <property type="match status" value="3"/>
</dbReference>
<dbReference type="FunFam" id="1.20.58.60:FF:000191">
    <property type="entry name" value="Spectrin, beta, non-erythrocytic 5"/>
    <property type="match status" value="1"/>
</dbReference>
<feature type="region of interest" description="Disordered" evidence="14">
    <location>
        <begin position="3629"/>
        <end position="3741"/>
    </location>
</feature>
<dbReference type="FunFam" id="1.20.58.60:FF:000145">
    <property type="entry name" value="Spectrin beta chain, non-erythrocytic"/>
    <property type="match status" value="1"/>
</dbReference>
<accession>A0AAV2QBI5</accession>
<dbReference type="SMART" id="SM00233">
    <property type="entry name" value="PH"/>
    <property type="match status" value="1"/>
</dbReference>
<dbReference type="EMBL" id="CAXKWB010005657">
    <property type="protein sequence ID" value="CAL4079362.1"/>
    <property type="molecule type" value="Genomic_DNA"/>
</dbReference>
<feature type="coiled-coil region" evidence="13">
    <location>
        <begin position="2945"/>
        <end position="2972"/>
    </location>
</feature>
<evidence type="ECO:0000259" key="16">
    <source>
        <dbReference type="PROSITE" id="PS50003"/>
    </source>
</evidence>
<evidence type="ECO:0000256" key="11">
    <source>
        <dbReference type="ARBA" id="ARBA00023212"/>
    </source>
</evidence>
<dbReference type="InterPro" id="IPR001849">
    <property type="entry name" value="PH_domain"/>
</dbReference>
<dbReference type="Proteomes" id="UP001497623">
    <property type="component" value="Unassembled WGS sequence"/>
</dbReference>
<dbReference type="SUPFAM" id="SSF50729">
    <property type="entry name" value="PH domain-like"/>
    <property type="match status" value="1"/>
</dbReference>
<feature type="compositionally biased region" description="Low complexity" evidence="14">
    <location>
        <begin position="4240"/>
        <end position="4252"/>
    </location>
</feature>
<dbReference type="Pfam" id="PF00435">
    <property type="entry name" value="Spectrin"/>
    <property type="match status" value="29"/>
</dbReference>
<dbReference type="Gene3D" id="1.10.418.10">
    <property type="entry name" value="Calponin-like domain"/>
    <property type="match status" value="2"/>
</dbReference>
<feature type="compositionally biased region" description="Low complexity" evidence="14">
    <location>
        <begin position="4004"/>
        <end position="4016"/>
    </location>
</feature>
<dbReference type="GO" id="GO:0005543">
    <property type="term" value="F:phospholipid binding"/>
    <property type="evidence" value="ECO:0007669"/>
    <property type="project" value="InterPro"/>
</dbReference>
<evidence type="ECO:0000256" key="8">
    <source>
        <dbReference type="ARBA" id="ARBA00022701"/>
    </source>
</evidence>
<feature type="compositionally biased region" description="Low complexity" evidence="14">
    <location>
        <begin position="4203"/>
        <end position="4215"/>
    </location>
</feature>
<keyword evidence="3 12" id="KW-0728">SH3 domain</keyword>
<dbReference type="PRINTS" id="PR00683">
    <property type="entry name" value="SPECTRINPH"/>
</dbReference>
<dbReference type="GO" id="GO:0016328">
    <property type="term" value="C:lateral plasma membrane"/>
    <property type="evidence" value="ECO:0007669"/>
    <property type="project" value="UniProtKB-ARBA"/>
</dbReference>
<dbReference type="Pfam" id="PF00307">
    <property type="entry name" value="CH"/>
    <property type="match status" value="2"/>
</dbReference>
<feature type="domain" description="Calponin-homology (CH)" evidence="17">
    <location>
        <begin position="29"/>
        <end position="132"/>
    </location>
</feature>
<dbReference type="GO" id="GO:0042062">
    <property type="term" value="P:long-term strengthening of neuromuscular junction"/>
    <property type="evidence" value="ECO:0007669"/>
    <property type="project" value="UniProtKB-ARBA"/>
</dbReference>
<dbReference type="Pfam" id="PF00018">
    <property type="entry name" value="SH3_1"/>
    <property type="match status" value="1"/>
</dbReference>
<feature type="region of interest" description="Disordered" evidence="14">
    <location>
        <begin position="1902"/>
        <end position="1923"/>
    </location>
</feature>
<dbReference type="FunFam" id="2.30.29.30:FF:000024">
    <property type="entry name" value="Spectrin beta chain"/>
    <property type="match status" value="1"/>
</dbReference>
<evidence type="ECO:0000256" key="5">
    <source>
        <dbReference type="ARBA" id="ARBA00022490"/>
    </source>
</evidence>
<dbReference type="InterPro" id="IPR041681">
    <property type="entry name" value="PH_9"/>
</dbReference>
<feature type="coiled-coil region" evidence="13">
    <location>
        <begin position="1512"/>
        <end position="1561"/>
    </location>
</feature>
<dbReference type="GO" id="GO:0048790">
    <property type="term" value="P:maintenance of presynaptic active zone structure"/>
    <property type="evidence" value="ECO:0007669"/>
    <property type="project" value="UniProtKB-ARBA"/>
</dbReference>
<dbReference type="FunFam" id="1.20.58.60:FF:000152">
    <property type="entry name" value="Spectrin, beta, non-erythrocytic 5"/>
    <property type="match status" value="1"/>
</dbReference>
<keyword evidence="5" id="KW-0963">Cytoplasm</keyword>
<keyword evidence="9" id="KW-0677">Repeat</keyword>
<evidence type="ECO:0000256" key="10">
    <source>
        <dbReference type="ARBA" id="ARBA00023203"/>
    </source>
</evidence>
<feature type="coiled-coil region" evidence="13">
    <location>
        <begin position="3369"/>
        <end position="3396"/>
    </location>
</feature>
<keyword evidence="8" id="KW-0493">Microtubule</keyword>
<dbReference type="GO" id="GO:0005874">
    <property type="term" value="C:microtubule"/>
    <property type="evidence" value="ECO:0007669"/>
    <property type="project" value="UniProtKB-KW"/>
</dbReference>
<evidence type="ECO:0000256" key="9">
    <source>
        <dbReference type="ARBA" id="ARBA00022737"/>
    </source>
</evidence>
<dbReference type="InterPro" id="IPR036872">
    <property type="entry name" value="CH_dom_sf"/>
</dbReference>
<feature type="domain" description="PH" evidence="16">
    <location>
        <begin position="3807"/>
        <end position="3915"/>
    </location>
</feature>
<dbReference type="GO" id="GO:0045169">
    <property type="term" value="C:fusome"/>
    <property type="evidence" value="ECO:0007669"/>
    <property type="project" value="UniProtKB-ARBA"/>
</dbReference>
<dbReference type="Gene3D" id="2.30.29.30">
    <property type="entry name" value="Pleckstrin-homology domain (PH domain)/Phosphotyrosine-binding domain (PTB)"/>
    <property type="match status" value="1"/>
</dbReference>
<feature type="coiled-coil region" evidence="13">
    <location>
        <begin position="2297"/>
        <end position="2337"/>
    </location>
</feature>
<keyword evidence="19" id="KW-1185">Reference proteome</keyword>
<feature type="compositionally biased region" description="Basic and acidic residues" evidence="14">
    <location>
        <begin position="3629"/>
        <end position="3676"/>
    </location>
</feature>
<dbReference type="GO" id="GO:0045170">
    <property type="term" value="C:spectrosome"/>
    <property type="evidence" value="ECO:0007669"/>
    <property type="project" value="UniProtKB-ARBA"/>
</dbReference>
<feature type="coiled-coil region" evidence="13">
    <location>
        <begin position="1432"/>
        <end position="1462"/>
    </location>
</feature>
<feature type="coiled-coil region" evidence="13">
    <location>
        <begin position="1988"/>
        <end position="2022"/>
    </location>
</feature>
<gene>
    <name evidence="18" type="ORF">MNOR_LOCUS10956</name>
</gene>
<feature type="region of interest" description="Disordered" evidence="14">
    <location>
        <begin position="4167"/>
        <end position="4274"/>
    </location>
</feature>
<evidence type="ECO:0008006" key="20">
    <source>
        <dbReference type="Google" id="ProtNLM"/>
    </source>
</evidence>
<dbReference type="InterPro" id="IPR001589">
    <property type="entry name" value="Actinin_actin-bd_CS"/>
</dbReference>
<dbReference type="FunFam" id="1.20.58.60:FF:000019">
    <property type="entry name" value="Spectrin beta chain"/>
    <property type="match status" value="1"/>
</dbReference>
<feature type="coiled-coil region" evidence="13">
    <location>
        <begin position="752"/>
        <end position="786"/>
    </location>
</feature>
<dbReference type="SUPFAM" id="SSF47576">
    <property type="entry name" value="Calponin-homology domain, CH-domain"/>
    <property type="match status" value="1"/>
</dbReference>
<evidence type="ECO:0000256" key="14">
    <source>
        <dbReference type="SAM" id="MobiDB-lite"/>
    </source>
</evidence>
<feature type="coiled-coil region" evidence="13">
    <location>
        <begin position="579"/>
        <end position="610"/>
    </location>
</feature>
<feature type="compositionally biased region" description="Polar residues" evidence="14">
    <location>
        <begin position="4167"/>
        <end position="4176"/>
    </location>
</feature>
<dbReference type="InterPro" id="IPR018159">
    <property type="entry name" value="Spectrin/alpha-actinin"/>
</dbReference>
<dbReference type="FunFam" id="1.20.58.60:FF:000013">
    <property type="entry name" value="Spectrin alpha chain, non-erythrocytic 1"/>
    <property type="match status" value="1"/>
</dbReference>
<feature type="domain" description="Calponin-homology (CH)" evidence="17">
    <location>
        <begin position="150"/>
        <end position="255"/>
    </location>
</feature>
<dbReference type="FunFam" id="1.10.418.10:FF:000043">
    <property type="entry name" value="Spectrin beta chain, non-erythrocytic"/>
    <property type="match status" value="1"/>
</dbReference>
<feature type="coiled-coil region" evidence="13">
    <location>
        <begin position="1225"/>
        <end position="1252"/>
    </location>
</feature>
<evidence type="ECO:0000256" key="6">
    <source>
        <dbReference type="ARBA" id="ARBA00022553"/>
    </source>
</evidence>
<dbReference type="CDD" id="cd21193">
    <property type="entry name" value="CH_beta_spectrin_rpt1"/>
    <property type="match status" value="1"/>
</dbReference>
<dbReference type="GO" id="GO:0031594">
    <property type="term" value="C:neuromuscular junction"/>
    <property type="evidence" value="ECO:0007669"/>
    <property type="project" value="UniProtKB-ARBA"/>
</dbReference>
<dbReference type="GO" id="GO:0003779">
    <property type="term" value="F:actin binding"/>
    <property type="evidence" value="ECO:0007669"/>
    <property type="project" value="UniProtKB-KW"/>
</dbReference>
<dbReference type="GO" id="GO:0051693">
    <property type="term" value="P:actin filament capping"/>
    <property type="evidence" value="ECO:0007669"/>
    <property type="project" value="UniProtKB-KW"/>
</dbReference>
<dbReference type="PROSITE" id="PS50002">
    <property type="entry name" value="SH3"/>
    <property type="match status" value="1"/>
</dbReference>
<dbReference type="InterPro" id="IPR001715">
    <property type="entry name" value="CH_dom"/>
</dbReference>
<keyword evidence="13" id="KW-0175">Coiled coil</keyword>
<dbReference type="FunFam" id="1.20.58.60:FF:000020">
    <property type="entry name" value="Spectrin alpha chain, non-erythrocytic 1"/>
    <property type="match status" value="2"/>
</dbReference>
<dbReference type="GO" id="GO:0008017">
    <property type="term" value="F:microtubule binding"/>
    <property type="evidence" value="ECO:0007669"/>
    <property type="project" value="UniProtKB-ARBA"/>
</dbReference>
<dbReference type="SMART" id="SM00150">
    <property type="entry name" value="SPEC"/>
    <property type="match status" value="29"/>
</dbReference>
<feature type="compositionally biased region" description="Polar residues" evidence="14">
    <location>
        <begin position="4187"/>
        <end position="4202"/>
    </location>
</feature>
<dbReference type="PROSITE" id="PS00020">
    <property type="entry name" value="ACTININ_2"/>
    <property type="match status" value="1"/>
</dbReference>
<feature type="compositionally biased region" description="Polar residues" evidence="14">
    <location>
        <begin position="1913"/>
        <end position="1923"/>
    </location>
</feature>
<keyword evidence="7" id="KW-0344">Guanine-nucleotide releasing factor</keyword>
<feature type="non-terminal residue" evidence="18">
    <location>
        <position position="4274"/>
    </location>
</feature>
<feature type="compositionally biased region" description="Polar residues" evidence="14">
    <location>
        <begin position="3681"/>
        <end position="3696"/>
    </location>
</feature>